<keyword evidence="2" id="KW-1185">Reference proteome</keyword>
<sequence>QELKEKLYSVYRSKAEINDFSEKLLTKYLEQEKEFLQLQKALSASKAKILSLEACFLTILPKLASTCVKE</sequence>
<proteinExistence type="predicted"/>
<name>A0ABN7WSN0_GIGMA</name>
<feature type="non-terminal residue" evidence="1">
    <location>
        <position position="1"/>
    </location>
</feature>
<dbReference type="Proteomes" id="UP000789901">
    <property type="component" value="Unassembled WGS sequence"/>
</dbReference>
<dbReference type="EMBL" id="CAJVQB010060242">
    <property type="protein sequence ID" value="CAG8839352.1"/>
    <property type="molecule type" value="Genomic_DNA"/>
</dbReference>
<accession>A0ABN7WSN0</accession>
<evidence type="ECO:0000313" key="1">
    <source>
        <dbReference type="EMBL" id="CAG8839352.1"/>
    </source>
</evidence>
<organism evidence="1 2">
    <name type="scientific">Gigaspora margarita</name>
    <dbReference type="NCBI Taxonomy" id="4874"/>
    <lineage>
        <taxon>Eukaryota</taxon>
        <taxon>Fungi</taxon>
        <taxon>Fungi incertae sedis</taxon>
        <taxon>Mucoromycota</taxon>
        <taxon>Glomeromycotina</taxon>
        <taxon>Glomeromycetes</taxon>
        <taxon>Diversisporales</taxon>
        <taxon>Gigasporaceae</taxon>
        <taxon>Gigaspora</taxon>
    </lineage>
</organism>
<protein>
    <submittedName>
        <fullName evidence="1">44207_t:CDS:1</fullName>
    </submittedName>
</protein>
<reference evidence="1 2" key="1">
    <citation type="submission" date="2021-06" db="EMBL/GenBank/DDBJ databases">
        <authorList>
            <person name="Kallberg Y."/>
            <person name="Tangrot J."/>
            <person name="Rosling A."/>
        </authorList>
    </citation>
    <scope>NUCLEOTIDE SEQUENCE [LARGE SCALE GENOMIC DNA]</scope>
    <source>
        <strain evidence="1 2">120-4 pot B 10/14</strain>
    </source>
</reference>
<feature type="non-terminal residue" evidence="1">
    <location>
        <position position="70"/>
    </location>
</feature>
<gene>
    <name evidence="1" type="ORF">GMARGA_LOCUS34411</name>
</gene>
<comment type="caution">
    <text evidence="1">The sequence shown here is derived from an EMBL/GenBank/DDBJ whole genome shotgun (WGS) entry which is preliminary data.</text>
</comment>
<evidence type="ECO:0000313" key="2">
    <source>
        <dbReference type="Proteomes" id="UP000789901"/>
    </source>
</evidence>